<dbReference type="Proteomes" id="UP001610631">
    <property type="component" value="Unassembled WGS sequence"/>
</dbReference>
<proteinExistence type="predicted"/>
<protein>
    <submittedName>
        <fullName evidence="2">Uncharacterized protein</fullName>
    </submittedName>
</protein>
<dbReference type="RefSeq" id="WP_395513717.1">
    <property type="nucleotide sequence ID" value="NZ_JBBDHD010000182.1"/>
</dbReference>
<feature type="compositionally biased region" description="Low complexity" evidence="1">
    <location>
        <begin position="14"/>
        <end position="24"/>
    </location>
</feature>
<reference evidence="2 3" key="1">
    <citation type="submission" date="2024-03" db="EMBL/GenBank/DDBJ databases">
        <title>Whole genome sequencing of Streptomyces racemochromogenes, to identify antimicrobial biosynthetic gene clusters.</title>
        <authorList>
            <person name="Suryawanshi P."/>
            <person name="Krishnaraj P.U."/>
            <person name="Arun Y.P."/>
            <person name="Suryawanshi M.P."/>
            <person name="Rakshit O."/>
        </authorList>
    </citation>
    <scope>NUCLEOTIDE SEQUENCE [LARGE SCALE GENOMIC DNA]</scope>
    <source>
        <strain evidence="2 3">AUDT626</strain>
    </source>
</reference>
<comment type="caution">
    <text evidence="2">The sequence shown here is derived from an EMBL/GenBank/DDBJ whole genome shotgun (WGS) entry which is preliminary data.</text>
</comment>
<keyword evidence="3" id="KW-1185">Reference proteome</keyword>
<gene>
    <name evidence="2" type="ORF">WDV06_34185</name>
</gene>
<feature type="region of interest" description="Disordered" evidence="1">
    <location>
        <begin position="1"/>
        <end position="41"/>
    </location>
</feature>
<dbReference type="EMBL" id="JBBDHD010000182">
    <property type="protein sequence ID" value="MFH7600111.1"/>
    <property type="molecule type" value="Genomic_DNA"/>
</dbReference>
<organism evidence="2 3">
    <name type="scientific">Streptomyces racemochromogenes</name>
    <dbReference type="NCBI Taxonomy" id="67353"/>
    <lineage>
        <taxon>Bacteria</taxon>
        <taxon>Bacillati</taxon>
        <taxon>Actinomycetota</taxon>
        <taxon>Actinomycetes</taxon>
        <taxon>Kitasatosporales</taxon>
        <taxon>Streptomycetaceae</taxon>
        <taxon>Streptomyces</taxon>
    </lineage>
</organism>
<evidence type="ECO:0000313" key="3">
    <source>
        <dbReference type="Proteomes" id="UP001610631"/>
    </source>
</evidence>
<evidence type="ECO:0000313" key="2">
    <source>
        <dbReference type="EMBL" id="MFH7600111.1"/>
    </source>
</evidence>
<sequence>MGTSETQTGGAPGGAPRTPAARPAPGEHPEPAGRPKVVPTPDRWRYARHLDRLAAAGEDGVAGEARAVAAVLRDPDPVMAQSAVVTHLDRRAVRLLPGTGFRDWARALHSVLEGHAFPARRLSEWTLLKAIAGGGTWSPAELAAASDWCQRTAVRSPAPDEALALLAASARTRPVRNAAARRLHRRGSL</sequence>
<name>A0ABW7PNV6_9ACTN</name>
<evidence type="ECO:0000256" key="1">
    <source>
        <dbReference type="SAM" id="MobiDB-lite"/>
    </source>
</evidence>
<accession>A0ABW7PNV6</accession>